<dbReference type="Pfam" id="PF07249">
    <property type="entry name" value="Cerato-platanin"/>
    <property type="match status" value="1"/>
</dbReference>
<name>A0A286UDQ9_9AGAM</name>
<protein>
    <submittedName>
        <fullName evidence="5">Cerato-platanin</fullName>
    </submittedName>
</protein>
<feature type="chain" id="PRO_5013870969" evidence="4">
    <location>
        <begin position="19"/>
        <end position="142"/>
    </location>
</feature>
<dbReference type="Proteomes" id="UP000217199">
    <property type="component" value="Unassembled WGS sequence"/>
</dbReference>
<dbReference type="InterPro" id="IPR010829">
    <property type="entry name" value="Cerato-platanin"/>
</dbReference>
<comment type="subcellular location">
    <subcellularLocation>
        <location evidence="1">Secreted</location>
    </subcellularLocation>
</comment>
<gene>
    <name evidence="5" type="ORF">PNOK_0622200</name>
</gene>
<comment type="similarity">
    <text evidence="2">Belongs to the cerato-platanin family.</text>
</comment>
<feature type="signal peptide" evidence="4">
    <location>
        <begin position="1"/>
        <end position="18"/>
    </location>
</feature>
<dbReference type="AlphaFoldDB" id="A0A286UDQ9"/>
<keyword evidence="6" id="KW-1185">Reference proteome</keyword>
<comment type="caution">
    <text evidence="5">The sequence shown here is derived from an EMBL/GenBank/DDBJ whole genome shotgun (WGS) entry which is preliminary data.</text>
</comment>
<proteinExistence type="inferred from homology"/>
<dbReference type="Gene3D" id="2.40.40.10">
    <property type="entry name" value="RlpA-like domain"/>
    <property type="match status" value="1"/>
</dbReference>
<evidence type="ECO:0000256" key="1">
    <source>
        <dbReference type="ARBA" id="ARBA00004613"/>
    </source>
</evidence>
<dbReference type="SUPFAM" id="SSF50685">
    <property type="entry name" value="Barwin-like endoglucanases"/>
    <property type="match status" value="1"/>
</dbReference>
<dbReference type="GO" id="GO:0005576">
    <property type="term" value="C:extracellular region"/>
    <property type="evidence" value="ECO:0007669"/>
    <property type="project" value="UniProtKB-SubCell"/>
</dbReference>
<accession>A0A286UDQ9</accession>
<dbReference type="InterPro" id="IPR036908">
    <property type="entry name" value="RlpA-like_sf"/>
</dbReference>
<evidence type="ECO:0000256" key="2">
    <source>
        <dbReference type="ARBA" id="ARBA00010421"/>
    </source>
</evidence>
<evidence type="ECO:0000313" key="5">
    <source>
        <dbReference type="EMBL" id="PAV17736.1"/>
    </source>
</evidence>
<dbReference type="OrthoDB" id="4898945at2759"/>
<reference evidence="5 6" key="1">
    <citation type="journal article" date="2017" name="Mol. Ecol.">
        <title>Comparative and population genomic landscape of Phellinus noxius: A hypervariable fungus causing root rot in trees.</title>
        <authorList>
            <person name="Chung C.L."/>
            <person name="Lee T.J."/>
            <person name="Akiba M."/>
            <person name="Lee H.H."/>
            <person name="Kuo T.H."/>
            <person name="Liu D."/>
            <person name="Ke H.M."/>
            <person name="Yokoi T."/>
            <person name="Roa M.B."/>
            <person name="Lu M.J."/>
            <person name="Chang Y.Y."/>
            <person name="Ann P.J."/>
            <person name="Tsai J.N."/>
            <person name="Chen C.Y."/>
            <person name="Tzean S.S."/>
            <person name="Ota Y."/>
            <person name="Hattori T."/>
            <person name="Sahashi N."/>
            <person name="Liou R.F."/>
            <person name="Kikuchi T."/>
            <person name="Tsai I.J."/>
        </authorList>
    </citation>
    <scope>NUCLEOTIDE SEQUENCE [LARGE SCALE GENOMIC DNA]</scope>
    <source>
        <strain evidence="5 6">FFPRI411160</strain>
    </source>
</reference>
<dbReference type="InParanoid" id="A0A286UDQ9"/>
<sequence length="142" mass="15279">MQILTILSALLLSGSALAIRATYDNTYDNPHGSMNSVACSNGENGLVGRFPTFHDVPNFPYIGGASAIEGWNSPQCGSCWRISYKDKSIYVTAIDFAGDGFNLSQEALDDLTGNNAVKLVIAKDGRYSSKSCKLLRTTSMDL</sequence>
<evidence type="ECO:0000256" key="4">
    <source>
        <dbReference type="SAM" id="SignalP"/>
    </source>
</evidence>
<evidence type="ECO:0000313" key="6">
    <source>
        <dbReference type="Proteomes" id="UP000217199"/>
    </source>
</evidence>
<keyword evidence="3" id="KW-0964">Secreted</keyword>
<evidence type="ECO:0000256" key="3">
    <source>
        <dbReference type="ARBA" id="ARBA00022525"/>
    </source>
</evidence>
<dbReference type="CDD" id="cd22778">
    <property type="entry name" value="DPBB_CEPL-like"/>
    <property type="match status" value="1"/>
</dbReference>
<organism evidence="5 6">
    <name type="scientific">Pyrrhoderma noxium</name>
    <dbReference type="NCBI Taxonomy" id="2282107"/>
    <lineage>
        <taxon>Eukaryota</taxon>
        <taxon>Fungi</taxon>
        <taxon>Dikarya</taxon>
        <taxon>Basidiomycota</taxon>
        <taxon>Agaricomycotina</taxon>
        <taxon>Agaricomycetes</taxon>
        <taxon>Hymenochaetales</taxon>
        <taxon>Hymenochaetaceae</taxon>
        <taxon>Pyrrhoderma</taxon>
    </lineage>
</organism>
<dbReference type="EMBL" id="NBII01000006">
    <property type="protein sequence ID" value="PAV17736.1"/>
    <property type="molecule type" value="Genomic_DNA"/>
</dbReference>
<keyword evidence="4" id="KW-0732">Signal</keyword>